<protein>
    <submittedName>
        <fullName evidence="2">RAN GTPase-activating protein</fullName>
    </submittedName>
</protein>
<dbReference type="InterPro" id="IPR045203">
    <property type="entry name" value="RanGAP1/2"/>
</dbReference>
<sequence>MSVREGEEGEWELSDVARASAREGLTGAIRSLAELKGVKIEEESALTKAKTLEEKAYTAAKVDSRTTTGRRPDAETTQIYARKAGNLVIQVVEAIQRGDDGSSKAAGAEDSLDLCDGNREFVTAETAKAIFASILGAEKSAVRKIRLSTKSFGVDAAEVAAQAFAACRDTLVDLDLSDVIAGRPEDEAMKSLKCLCDAVECLKLENLDLSDNALGEKGIRACATALTSQSTLKGIAFRNIGCSVAACKAIHDLLACRDTLRRIHLYNNMSDDEGAFSIAALIQETPCLEDFMMVSSRVKQEGGQRLAKAFIGKNLVSLDLHDNILGPETAGALVEALRSQQHLKHLNLSETCLEDEGVEMIAGSLMASAPKLETIGLAANDITPDVCPNLVRCLANKPCLREIDLKENELGDRGALLLSCILPSKPNLEIVDLYQNEIGRAGATGITKSVLACKNLKKLDLNANYIPNDCVDEIVAAMKQAHPEVVCEFDENDEDMVDDDTDPQELQAYSESFDHLARSFEKL</sequence>
<dbReference type="Gene3D" id="3.80.10.10">
    <property type="entry name" value="Ribonuclease Inhibitor"/>
    <property type="match status" value="1"/>
</dbReference>
<dbReference type="AlphaFoldDB" id="A0AAX4P3L3"/>
<dbReference type="PANTHER" id="PTHR46761:SF2">
    <property type="entry name" value="RAN GTPASE-ACTIVATING PROTEIN 1"/>
    <property type="match status" value="1"/>
</dbReference>
<evidence type="ECO:0000256" key="1">
    <source>
        <dbReference type="ARBA" id="ARBA00004430"/>
    </source>
</evidence>
<proteinExistence type="predicted"/>
<dbReference type="InterPro" id="IPR001611">
    <property type="entry name" value="Leu-rich_rpt"/>
</dbReference>
<dbReference type="PANTHER" id="PTHR46761">
    <property type="entry name" value="RAN GTPASE-ACTIVATING PROTEIN 1"/>
    <property type="match status" value="1"/>
</dbReference>
<dbReference type="Proteomes" id="UP001472866">
    <property type="component" value="Chromosome 03"/>
</dbReference>
<dbReference type="Pfam" id="PF13516">
    <property type="entry name" value="LRR_6"/>
    <property type="match status" value="3"/>
</dbReference>
<dbReference type="InterPro" id="IPR032675">
    <property type="entry name" value="LRR_dom_sf"/>
</dbReference>
<name>A0AAX4P3L3_9CHLO</name>
<dbReference type="GO" id="GO:0005930">
    <property type="term" value="C:axoneme"/>
    <property type="evidence" value="ECO:0007669"/>
    <property type="project" value="UniProtKB-SubCell"/>
</dbReference>
<reference evidence="2 3" key="1">
    <citation type="submission" date="2024-03" db="EMBL/GenBank/DDBJ databases">
        <title>Complete genome sequence of the green alga Chloropicon roscoffensis RCC1871.</title>
        <authorList>
            <person name="Lemieux C."/>
            <person name="Pombert J.-F."/>
            <person name="Otis C."/>
            <person name="Turmel M."/>
        </authorList>
    </citation>
    <scope>NUCLEOTIDE SEQUENCE [LARGE SCALE GENOMIC DNA]</scope>
    <source>
        <strain evidence="2 3">RCC1871</strain>
    </source>
</reference>
<keyword evidence="3" id="KW-1185">Reference proteome</keyword>
<comment type="subcellular location">
    <subcellularLocation>
        <location evidence="1">Cytoplasm</location>
        <location evidence="1">Cytoskeleton</location>
        <location evidence="1">Cilium axoneme</location>
    </subcellularLocation>
</comment>
<evidence type="ECO:0000313" key="3">
    <source>
        <dbReference type="Proteomes" id="UP001472866"/>
    </source>
</evidence>
<accession>A0AAX4P3L3</accession>
<dbReference type="GO" id="GO:0005096">
    <property type="term" value="F:GTPase activator activity"/>
    <property type="evidence" value="ECO:0007669"/>
    <property type="project" value="InterPro"/>
</dbReference>
<evidence type="ECO:0000313" key="2">
    <source>
        <dbReference type="EMBL" id="WZN60618.1"/>
    </source>
</evidence>
<dbReference type="SMART" id="SM00368">
    <property type="entry name" value="LRR_RI"/>
    <property type="match status" value="8"/>
</dbReference>
<dbReference type="EMBL" id="CP151503">
    <property type="protein sequence ID" value="WZN60618.1"/>
    <property type="molecule type" value="Genomic_DNA"/>
</dbReference>
<dbReference type="SUPFAM" id="SSF52047">
    <property type="entry name" value="RNI-like"/>
    <property type="match status" value="1"/>
</dbReference>
<organism evidence="2 3">
    <name type="scientific">Chloropicon roscoffensis</name>
    <dbReference type="NCBI Taxonomy" id="1461544"/>
    <lineage>
        <taxon>Eukaryota</taxon>
        <taxon>Viridiplantae</taxon>
        <taxon>Chlorophyta</taxon>
        <taxon>Chloropicophyceae</taxon>
        <taxon>Chloropicales</taxon>
        <taxon>Chloropicaceae</taxon>
        <taxon>Chloropicon</taxon>
    </lineage>
</organism>
<gene>
    <name evidence="2" type="ORF">HKI87_03g21520</name>
</gene>